<dbReference type="Pfam" id="PF00487">
    <property type="entry name" value="FA_desaturase"/>
    <property type="match status" value="1"/>
</dbReference>
<evidence type="ECO:0000313" key="3">
    <source>
        <dbReference type="EMBL" id="WXB11982.1"/>
    </source>
</evidence>
<dbReference type="EC" id="1.14.19.-" evidence="3"/>
<keyword evidence="1" id="KW-0812">Transmembrane</keyword>
<name>A0ABZ2LSP2_9BACT</name>
<organism evidence="3 4">
    <name type="scientific">Pendulispora albinea</name>
    <dbReference type="NCBI Taxonomy" id="2741071"/>
    <lineage>
        <taxon>Bacteria</taxon>
        <taxon>Pseudomonadati</taxon>
        <taxon>Myxococcota</taxon>
        <taxon>Myxococcia</taxon>
        <taxon>Myxococcales</taxon>
        <taxon>Sorangiineae</taxon>
        <taxon>Pendulisporaceae</taxon>
        <taxon>Pendulispora</taxon>
    </lineage>
</organism>
<feature type="transmembrane region" description="Helical" evidence="1">
    <location>
        <begin position="20"/>
        <end position="38"/>
    </location>
</feature>
<dbReference type="InterPro" id="IPR005804">
    <property type="entry name" value="FA_desaturase_dom"/>
</dbReference>
<dbReference type="RefSeq" id="WP_394821599.1">
    <property type="nucleotide sequence ID" value="NZ_CP089984.1"/>
</dbReference>
<proteinExistence type="predicted"/>
<feature type="transmembrane region" description="Helical" evidence="1">
    <location>
        <begin position="154"/>
        <end position="174"/>
    </location>
</feature>
<dbReference type="EMBL" id="CP089984">
    <property type="protein sequence ID" value="WXB11982.1"/>
    <property type="molecule type" value="Genomic_DNA"/>
</dbReference>
<keyword evidence="1" id="KW-0472">Membrane</keyword>
<gene>
    <name evidence="3" type="ORF">LZC94_29515</name>
</gene>
<protein>
    <submittedName>
        <fullName evidence="3">Fatty acid desaturase</fullName>
        <ecNumber evidence="3">1.14.19.-</ecNumber>
    </submittedName>
</protein>
<feature type="domain" description="Fatty acid desaturase" evidence="2">
    <location>
        <begin position="48"/>
        <end position="256"/>
    </location>
</feature>
<reference evidence="3 4" key="1">
    <citation type="submission" date="2021-12" db="EMBL/GenBank/DDBJ databases">
        <title>Discovery of the Pendulisporaceae a myxobacterial family with distinct sporulation behavior and unique specialized metabolism.</title>
        <authorList>
            <person name="Garcia R."/>
            <person name="Popoff A."/>
            <person name="Bader C.D."/>
            <person name="Loehr J."/>
            <person name="Walesch S."/>
            <person name="Walt C."/>
            <person name="Boldt J."/>
            <person name="Bunk B."/>
            <person name="Haeckl F.J.F.P.J."/>
            <person name="Gunesch A.P."/>
            <person name="Birkelbach J."/>
            <person name="Nuebel U."/>
            <person name="Pietschmann T."/>
            <person name="Bach T."/>
            <person name="Mueller R."/>
        </authorList>
    </citation>
    <scope>NUCLEOTIDE SEQUENCE [LARGE SCALE GENOMIC DNA]</scope>
    <source>
        <strain evidence="3 4">MSr11954</strain>
    </source>
</reference>
<feature type="transmembrane region" description="Helical" evidence="1">
    <location>
        <begin position="180"/>
        <end position="199"/>
    </location>
</feature>
<evidence type="ECO:0000313" key="4">
    <source>
        <dbReference type="Proteomes" id="UP001370348"/>
    </source>
</evidence>
<evidence type="ECO:0000256" key="1">
    <source>
        <dbReference type="SAM" id="Phobius"/>
    </source>
</evidence>
<accession>A0ABZ2LSP2</accession>
<keyword evidence="3" id="KW-0560">Oxidoreductase</keyword>
<dbReference type="Proteomes" id="UP001370348">
    <property type="component" value="Chromosome"/>
</dbReference>
<keyword evidence="1" id="KW-1133">Transmembrane helix</keyword>
<keyword evidence="4" id="KW-1185">Reference proteome</keyword>
<evidence type="ECO:0000259" key="2">
    <source>
        <dbReference type="Pfam" id="PF00487"/>
    </source>
</evidence>
<sequence>MSAKNSPSAAFGLRYGADIAPLLLILAVAIAQLAVIWFKPALRETLIIAGVLFLPQVAVATVVHNHSHVPIFRSAVANRILEVFMFLQTGMFASKFRLHHELGHHLHYTDPTKDPSRWVYRDGSEMHRFVYILHYFFTYNYHCIRIGRRFKKKLSGSIWHTLLCWAVFAALLVAAGPIVLSVYGIPMIAVWLTFICLTYDDHISLTGTDPYESSHTKTNRLLNLVFFNNGYHLAHHIKPGLHWTELPAFHESIAPRIKIPGPVTAMNRLLS</sequence>
<dbReference type="GO" id="GO:0016491">
    <property type="term" value="F:oxidoreductase activity"/>
    <property type="evidence" value="ECO:0007669"/>
    <property type="project" value="UniProtKB-KW"/>
</dbReference>